<evidence type="ECO:0000313" key="1">
    <source>
        <dbReference type="EMBL" id="CAD9717818.1"/>
    </source>
</evidence>
<accession>A0A5B8MTV0</accession>
<gene>
    <name evidence="2" type="ORF">A3770_12p65070</name>
    <name evidence="1" type="ORF">CPRI1469_LOCUS6681</name>
</gene>
<evidence type="ECO:0000313" key="3">
    <source>
        <dbReference type="Proteomes" id="UP000316726"/>
    </source>
</evidence>
<dbReference type="STRING" id="1764295.A0A5B8MTV0"/>
<dbReference type="EMBL" id="CP031045">
    <property type="protein sequence ID" value="QDZ23989.1"/>
    <property type="molecule type" value="Genomic_DNA"/>
</dbReference>
<dbReference type="Proteomes" id="UP000316726">
    <property type="component" value="Chromosome 12"/>
</dbReference>
<name>A0A5B8MTV0_9CHLO</name>
<evidence type="ECO:0000313" key="2">
    <source>
        <dbReference type="EMBL" id="QDZ23989.1"/>
    </source>
</evidence>
<reference evidence="2 3" key="1">
    <citation type="submission" date="2018-07" db="EMBL/GenBank/DDBJ databases">
        <title>The complete nuclear genome of the prasinophyte Chloropicon primus (CCMP1205).</title>
        <authorList>
            <person name="Pombert J.-F."/>
            <person name="Otis C."/>
            <person name="Turmel M."/>
            <person name="Lemieux C."/>
        </authorList>
    </citation>
    <scope>NUCLEOTIDE SEQUENCE [LARGE SCALE GENOMIC DNA]</scope>
    <source>
        <strain evidence="2 3">CCMP1205</strain>
    </source>
</reference>
<reference evidence="1" key="2">
    <citation type="submission" date="2021-01" db="EMBL/GenBank/DDBJ databases">
        <authorList>
            <person name="Corre E."/>
            <person name="Pelletier E."/>
            <person name="Niang G."/>
            <person name="Scheremetjew M."/>
            <person name="Finn R."/>
            <person name="Kale V."/>
            <person name="Holt S."/>
            <person name="Cochrane G."/>
            <person name="Meng A."/>
            <person name="Brown T."/>
            <person name="Cohen L."/>
        </authorList>
    </citation>
    <scope>NUCLEOTIDE SEQUENCE</scope>
    <source>
        <strain evidence="1">CCMP1205</strain>
    </source>
</reference>
<proteinExistence type="predicted"/>
<dbReference type="OrthoDB" id="521654at2759"/>
<protein>
    <submittedName>
        <fullName evidence="2">Uncharacterized protein</fullName>
    </submittedName>
</protein>
<dbReference type="AlphaFoldDB" id="A0A5B8MTV0"/>
<sequence length="123" mass="14136">MEFNPSGYRGDPGIPHSDTATFGYLLACSNIALFLNLQPGRFPVLTDTRPSHGGTGGRTSSLVNIVQHQGAKRDMLRGKPPRYFLGTARKTNRSWEEMWWDHLHYKRWMLERNGCNYRAVERI</sequence>
<dbReference type="EMBL" id="HBHL01009988">
    <property type="protein sequence ID" value="CAD9717818.1"/>
    <property type="molecule type" value="Transcribed_RNA"/>
</dbReference>
<organism evidence="2 3">
    <name type="scientific">Chloropicon primus</name>
    <dbReference type="NCBI Taxonomy" id="1764295"/>
    <lineage>
        <taxon>Eukaryota</taxon>
        <taxon>Viridiplantae</taxon>
        <taxon>Chlorophyta</taxon>
        <taxon>Chloropicophyceae</taxon>
        <taxon>Chloropicales</taxon>
        <taxon>Chloropicaceae</taxon>
        <taxon>Chloropicon</taxon>
    </lineage>
</organism>
<keyword evidence="3" id="KW-1185">Reference proteome</keyword>